<keyword evidence="1" id="KW-0175">Coiled coil</keyword>
<evidence type="ECO:0000313" key="3">
    <source>
        <dbReference type="Proteomes" id="UP000293575"/>
    </source>
</evidence>
<proteinExistence type="predicted"/>
<dbReference type="KEGG" id="vg:55011792"/>
<dbReference type="InterPro" id="IPR019659">
    <property type="entry name" value="DUF2514"/>
</dbReference>
<dbReference type="Proteomes" id="UP000293575">
    <property type="component" value="Segment"/>
</dbReference>
<dbReference type="Pfam" id="PF10721">
    <property type="entry name" value="DUF2514"/>
    <property type="match status" value="1"/>
</dbReference>
<sequence>MMFDLRAVIIAALSALVIGAGVGAWVAWGVRATQADLDLLGLRNTYDTATAAAKDESRSAEQALQRQIDDLSEKARDDRHEIDTDVAVAGDTTDGLLHAAANLRYSASACDPGVARRGQAATKAALLYSELLEETQRLAKGLAEEAERTRAAGATCEVAYDGVKQKYGELWHERTGSDR</sequence>
<dbReference type="GeneID" id="55011792"/>
<reference evidence="2" key="1">
    <citation type="submission" date="2019-01" db="EMBL/GenBank/DDBJ databases">
        <authorList>
            <person name="Hylling O."/>
            <person name="Carstens A.B."/>
            <person name="Hansen L.H."/>
        </authorList>
    </citation>
    <scope>NUCLEOTIDE SEQUENCE [LARGE SCALE GENOMIC DNA]</scope>
</reference>
<dbReference type="RefSeq" id="YP_009820356.1">
    <property type="nucleotide sequence ID" value="NC_048166.1"/>
</dbReference>
<evidence type="ECO:0000313" key="2">
    <source>
        <dbReference type="EMBL" id="QBJ04548.1"/>
    </source>
</evidence>
<feature type="coiled-coil region" evidence="1">
    <location>
        <begin position="54"/>
        <end position="81"/>
    </location>
</feature>
<evidence type="ECO:0008006" key="4">
    <source>
        <dbReference type="Google" id="ProtNLM"/>
    </source>
</evidence>
<evidence type="ECO:0000256" key="1">
    <source>
        <dbReference type="SAM" id="Coils"/>
    </source>
</evidence>
<protein>
    <recommendedName>
        <fullName evidence="4">DUF2514 domain-containing protein</fullName>
    </recommendedName>
</protein>
<name>A0A481W7C2_9CAUD</name>
<organism evidence="2 3">
    <name type="scientific">Pseudomonas phage Lana</name>
    <dbReference type="NCBI Taxonomy" id="2530172"/>
    <lineage>
        <taxon>Viruses</taxon>
        <taxon>Duplodnaviria</taxon>
        <taxon>Heunggongvirae</taxon>
        <taxon>Uroviricota</taxon>
        <taxon>Caudoviricetes</taxon>
        <taxon>Lanavirus</taxon>
        <taxon>Lanavirus lana</taxon>
    </lineage>
</organism>
<dbReference type="EMBL" id="MK473373">
    <property type="protein sequence ID" value="QBJ04548.1"/>
    <property type="molecule type" value="Genomic_DNA"/>
</dbReference>
<accession>A0A481W7C2</accession>
<keyword evidence="3" id="KW-1185">Reference proteome</keyword>